<dbReference type="CDD" id="cd00121">
    <property type="entry name" value="MATH"/>
    <property type="match status" value="2"/>
</dbReference>
<dbReference type="SUPFAM" id="SSF49599">
    <property type="entry name" value="TRAF domain-like"/>
    <property type="match status" value="2"/>
</dbReference>
<dbReference type="PANTHER" id="PTHR46162">
    <property type="entry name" value="TRAF-LIKE FAMILY PROTEIN"/>
    <property type="match status" value="1"/>
</dbReference>
<dbReference type="Pfam" id="PF22486">
    <property type="entry name" value="MATH_2"/>
    <property type="match status" value="2"/>
</dbReference>
<feature type="domain" description="MATH" evidence="1">
    <location>
        <begin position="187"/>
        <end position="314"/>
    </location>
</feature>
<evidence type="ECO:0000313" key="2">
    <source>
        <dbReference type="EMBL" id="RAL39304.1"/>
    </source>
</evidence>
<keyword evidence="3" id="KW-1185">Reference proteome</keyword>
<dbReference type="InterPro" id="IPR002083">
    <property type="entry name" value="MATH/TRAF_dom"/>
</dbReference>
<protein>
    <recommendedName>
        <fullName evidence="1">MATH domain-containing protein</fullName>
    </recommendedName>
</protein>
<dbReference type="Gene3D" id="2.60.210.10">
    <property type="entry name" value="Apoptosis, Tumor Necrosis Factor Receptor Associated Protein 2, Chain A"/>
    <property type="match status" value="2"/>
</dbReference>
<dbReference type="EMBL" id="NQVE01000200">
    <property type="protein sequence ID" value="RAL39304.1"/>
    <property type="molecule type" value="Genomic_DNA"/>
</dbReference>
<gene>
    <name evidence="2" type="ORF">DM860_002837</name>
</gene>
<reference evidence="2 3" key="1">
    <citation type="submission" date="2018-06" db="EMBL/GenBank/DDBJ databases">
        <title>The Genome of Cuscuta australis (Dodder) Provides Insight into the Evolution of Plant Parasitism.</title>
        <authorList>
            <person name="Liu H."/>
        </authorList>
    </citation>
    <scope>NUCLEOTIDE SEQUENCE [LARGE SCALE GENOMIC DNA]</scope>
    <source>
        <strain evidence="3">cv. Yunnan</strain>
        <tissue evidence="2">Vines</tissue>
    </source>
</reference>
<name>A0A328D1C0_9ASTE</name>
<sequence length="323" mass="36979">MGSKTTRGVEMWSSSSSRDIPPSHFIFMIRSFSQLTKSGIDRLESGVFEASQKKWKLCVYTKARYNKKAKNGDEDDDDEHYISLCLRIVDTDSLPRGWEVHARFTFFVYDQINDKYLTIQDGGEKVRRFHYMKTQWGLDQFLPLSIFNNPSNGYLVDDTCAFGAEVFVVSNAPKRECLSITPTSKENTTYTWRINHFASITSESVTSDEFFLEGIKWTIKLYPKGSSTGKGHSISLYLMLSAAQYENLNAAKLYAKYKLRICNQLSATQHHETHVEHLFDDPKLSGYGVHKFMSLNKLESGYLVNDTLIVQVDILLLSKVSEF</sequence>
<dbReference type="AlphaFoldDB" id="A0A328D1C0"/>
<dbReference type="InterPro" id="IPR008974">
    <property type="entry name" value="TRAF-like"/>
</dbReference>
<dbReference type="PROSITE" id="PS50144">
    <property type="entry name" value="MATH"/>
    <property type="match status" value="2"/>
</dbReference>
<evidence type="ECO:0000259" key="1">
    <source>
        <dbReference type="PROSITE" id="PS50144"/>
    </source>
</evidence>
<dbReference type="Proteomes" id="UP000249390">
    <property type="component" value="Unassembled WGS sequence"/>
</dbReference>
<dbReference type="SMART" id="SM00061">
    <property type="entry name" value="MATH"/>
    <property type="match status" value="2"/>
</dbReference>
<evidence type="ECO:0000313" key="3">
    <source>
        <dbReference type="Proteomes" id="UP000249390"/>
    </source>
</evidence>
<comment type="caution">
    <text evidence="2">The sequence shown here is derived from an EMBL/GenBank/DDBJ whole genome shotgun (WGS) entry which is preliminary data.</text>
</comment>
<accession>A0A328D1C0</accession>
<dbReference type="PANTHER" id="PTHR46162:SF40">
    <property type="entry name" value="TRAF-LIKE FAMILY PROTEIN"/>
    <property type="match status" value="1"/>
</dbReference>
<organism evidence="2 3">
    <name type="scientific">Cuscuta australis</name>
    <dbReference type="NCBI Taxonomy" id="267555"/>
    <lineage>
        <taxon>Eukaryota</taxon>
        <taxon>Viridiplantae</taxon>
        <taxon>Streptophyta</taxon>
        <taxon>Embryophyta</taxon>
        <taxon>Tracheophyta</taxon>
        <taxon>Spermatophyta</taxon>
        <taxon>Magnoliopsida</taxon>
        <taxon>eudicotyledons</taxon>
        <taxon>Gunneridae</taxon>
        <taxon>Pentapetalae</taxon>
        <taxon>asterids</taxon>
        <taxon>lamiids</taxon>
        <taxon>Solanales</taxon>
        <taxon>Convolvulaceae</taxon>
        <taxon>Cuscuteae</taxon>
        <taxon>Cuscuta</taxon>
        <taxon>Cuscuta subgen. Grammica</taxon>
        <taxon>Cuscuta sect. Cleistogrammica</taxon>
    </lineage>
</organism>
<feature type="domain" description="MATH" evidence="1">
    <location>
        <begin position="22"/>
        <end position="166"/>
    </location>
</feature>
<proteinExistence type="predicted"/>